<sequence length="71" mass="7687">MDGPFRGLSRNKLDLESSFAKSKLILVNVLVVPSSRSSSFEVTNGAESANIQAILVPIDHKSKQLAFEANI</sequence>
<accession>A0AAV4SU83</accession>
<comment type="caution">
    <text evidence="1">The sequence shown here is derived from an EMBL/GenBank/DDBJ whole genome shotgun (WGS) entry which is preliminary data.</text>
</comment>
<reference evidence="1 2" key="1">
    <citation type="submission" date="2021-06" db="EMBL/GenBank/DDBJ databases">
        <title>Caerostris darwini draft genome.</title>
        <authorList>
            <person name="Kono N."/>
            <person name="Arakawa K."/>
        </authorList>
    </citation>
    <scope>NUCLEOTIDE SEQUENCE [LARGE SCALE GENOMIC DNA]</scope>
</reference>
<proteinExistence type="predicted"/>
<protein>
    <submittedName>
        <fullName evidence="1">Uncharacterized protein</fullName>
    </submittedName>
</protein>
<dbReference type="Proteomes" id="UP001054837">
    <property type="component" value="Unassembled WGS sequence"/>
</dbReference>
<organism evidence="1 2">
    <name type="scientific">Caerostris darwini</name>
    <dbReference type="NCBI Taxonomy" id="1538125"/>
    <lineage>
        <taxon>Eukaryota</taxon>
        <taxon>Metazoa</taxon>
        <taxon>Ecdysozoa</taxon>
        <taxon>Arthropoda</taxon>
        <taxon>Chelicerata</taxon>
        <taxon>Arachnida</taxon>
        <taxon>Araneae</taxon>
        <taxon>Araneomorphae</taxon>
        <taxon>Entelegynae</taxon>
        <taxon>Araneoidea</taxon>
        <taxon>Araneidae</taxon>
        <taxon>Caerostris</taxon>
    </lineage>
</organism>
<dbReference type="EMBL" id="BPLQ01008471">
    <property type="protein sequence ID" value="GIY37624.1"/>
    <property type="molecule type" value="Genomic_DNA"/>
</dbReference>
<dbReference type="AlphaFoldDB" id="A0AAV4SU83"/>
<gene>
    <name evidence="1" type="ORF">CDAR_546961</name>
</gene>
<keyword evidence="2" id="KW-1185">Reference proteome</keyword>
<evidence type="ECO:0000313" key="1">
    <source>
        <dbReference type="EMBL" id="GIY37624.1"/>
    </source>
</evidence>
<evidence type="ECO:0000313" key="2">
    <source>
        <dbReference type="Proteomes" id="UP001054837"/>
    </source>
</evidence>
<name>A0AAV4SU83_9ARAC</name>